<accession>X0U5R8</accession>
<proteinExistence type="predicted"/>
<dbReference type="EMBL" id="BARS01026464">
    <property type="protein sequence ID" value="GAG01084.1"/>
    <property type="molecule type" value="Genomic_DNA"/>
</dbReference>
<keyword evidence="1" id="KW-0812">Transmembrane</keyword>
<sequence>AQDLLNHAVLGSGAQSPLLDLVVLPCLMALFLIPALKLHDRSRRLGY</sequence>
<protein>
    <submittedName>
        <fullName evidence="2">Uncharacterized protein</fullName>
    </submittedName>
</protein>
<name>X0U5R8_9ZZZZ</name>
<dbReference type="AlphaFoldDB" id="X0U5R8"/>
<feature type="transmembrane region" description="Helical" evidence="1">
    <location>
        <begin position="18"/>
        <end position="36"/>
    </location>
</feature>
<comment type="caution">
    <text evidence="2">The sequence shown here is derived from an EMBL/GenBank/DDBJ whole genome shotgun (WGS) entry which is preliminary data.</text>
</comment>
<keyword evidence="1" id="KW-0472">Membrane</keyword>
<organism evidence="2">
    <name type="scientific">marine sediment metagenome</name>
    <dbReference type="NCBI Taxonomy" id="412755"/>
    <lineage>
        <taxon>unclassified sequences</taxon>
        <taxon>metagenomes</taxon>
        <taxon>ecological metagenomes</taxon>
    </lineage>
</organism>
<evidence type="ECO:0000313" key="2">
    <source>
        <dbReference type="EMBL" id="GAG01084.1"/>
    </source>
</evidence>
<reference evidence="2" key="1">
    <citation type="journal article" date="2014" name="Front. Microbiol.">
        <title>High frequency of phylogenetically diverse reductive dehalogenase-homologous genes in deep subseafloor sedimentary metagenomes.</title>
        <authorList>
            <person name="Kawai M."/>
            <person name="Futagami T."/>
            <person name="Toyoda A."/>
            <person name="Takaki Y."/>
            <person name="Nishi S."/>
            <person name="Hori S."/>
            <person name="Arai W."/>
            <person name="Tsubouchi T."/>
            <person name="Morono Y."/>
            <person name="Uchiyama I."/>
            <person name="Ito T."/>
            <person name="Fujiyama A."/>
            <person name="Inagaki F."/>
            <person name="Takami H."/>
        </authorList>
    </citation>
    <scope>NUCLEOTIDE SEQUENCE</scope>
    <source>
        <strain evidence="2">Expedition CK06-06</strain>
    </source>
</reference>
<gene>
    <name evidence="2" type="ORF">S01H1_41700</name>
</gene>
<feature type="non-terminal residue" evidence="2">
    <location>
        <position position="1"/>
    </location>
</feature>
<keyword evidence="1" id="KW-1133">Transmembrane helix</keyword>
<evidence type="ECO:0000256" key="1">
    <source>
        <dbReference type="SAM" id="Phobius"/>
    </source>
</evidence>